<organism evidence="2 3">
    <name type="scientific">Bradyrhizobium sediminis</name>
    <dbReference type="NCBI Taxonomy" id="2840469"/>
    <lineage>
        <taxon>Bacteria</taxon>
        <taxon>Pseudomonadati</taxon>
        <taxon>Pseudomonadota</taxon>
        <taxon>Alphaproteobacteria</taxon>
        <taxon>Hyphomicrobiales</taxon>
        <taxon>Nitrobacteraceae</taxon>
        <taxon>Bradyrhizobium</taxon>
    </lineage>
</organism>
<name>A0A975NI93_9BRAD</name>
<dbReference type="Proteomes" id="UP000680839">
    <property type="component" value="Chromosome"/>
</dbReference>
<dbReference type="RefSeq" id="WP_215624072.1">
    <property type="nucleotide sequence ID" value="NZ_CP076134.1"/>
</dbReference>
<evidence type="ECO:0000313" key="3">
    <source>
        <dbReference type="Proteomes" id="UP000680839"/>
    </source>
</evidence>
<protein>
    <submittedName>
        <fullName evidence="2">Uncharacterized protein</fullName>
    </submittedName>
</protein>
<dbReference type="AlphaFoldDB" id="A0A975NI93"/>
<evidence type="ECO:0000313" key="2">
    <source>
        <dbReference type="EMBL" id="QWG15577.1"/>
    </source>
</evidence>
<dbReference type="EMBL" id="CP076134">
    <property type="protein sequence ID" value="QWG15577.1"/>
    <property type="molecule type" value="Genomic_DNA"/>
</dbReference>
<sequence>MNMPETLAHNGPAATTAFDSLAPISLRARHLSAWLLTSSNAVATNPTQTKAAAPNVTDGERLGINLLTSIKVRTRTPRQRDQCAGHEHGEHQRSGRNDLSHVRPENVEVDEACFAFAVDTFVGRQIDKPAWATPRRTLGGVSSSAALSTSAIPKIAEETIRLSGISNISKCMASKCTNGATWNSKAAGALRVAFLTMMPDASSAPDRINASAARET</sequence>
<reference evidence="2" key="1">
    <citation type="submission" date="2021-06" db="EMBL/GenBank/DDBJ databases">
        <title>Bradyrhizobium sp. S2-20-1 Genome sequencing.</title>
        <authorList>
            <person name="Jin L."/>
        </authorList>
    </citation>
    <scope>NUCLEOTIDE SEQUENCE</scope>
    <source>
        <strain evidence="2">S2-20-1</strain>
    </source>
</reference>
<feature type="region of interest" description="Disordered" evidence="1">
    <location>
        <begin position="75"/>
        <end position="100"/>
    </location>
</feature>
<evidence type="ECO:0000256" key="1">
    <source>
        <dbReference type="SAM" id="MobiDB-lite"/>
    </source>
</evidence>
<gene>
    <name evidence="2" type="ORF">KMZ29_13455</name>
</gene>
<proteinExistence type="predicted"/>
<feature type="compositionally biased region" description="Basic and acidic residues" evidence="1">
    <location>
        <begin position="78"/>
        <end position="100"/>
    </location>
</feature>
<accession>A0A975NI93</accession>